<protein>
    <submittedName>
        <fullName evidence="1">Uncharacterized protein</fullName>
    </submittedName>
</protein>
<dbReference type="EMBL" id="VSRR010002996">
    <property type="protein sequence ID" value="MPC34156.1"/>
    <property type="molecule type" value="Genomic_DNA"/>
</dbReference>
<sequence>MCVSPKYSCRRHKRQHGINLISAYFVTSCVARADRCSCYLCIPSTTTTNATCGFPSFSSGAPRGWLKIVFVFSSNAISLSNYYLLSVSLSIIHVCRPPILAQPRPGGPRASVQTHAI</sequence>
<keyword evidence="2" id="KW-1185">Reference proteome</keyword>
<comment type="caution">
    <text evidence="1">The sequence shown here is derived from an EMBL/GenBank/DDBJ whole genome shotgun (WGS) entry which is preliminary data.</text>
</comment>
<gene>
    <name evidence="1" type="ORF">E2C01_027536</name>
</gene>
<name>A0A5B7ELS9_PORTR</name>
<proteinExistence type="predicted"/>
<accession>A0A5B7ELS9</accession>
<evidence type="ECO:0000313" key="1">
    <source>
        <dbReference type="EMBL" id="MPC34156.1"/>
    </source>
</evidence>
<dbReference type="PROSITE" id="PS51257">
    <property type="entry name" value="PROKAR_LIPOPROTEIN"/>
    <property type="match status" value="1"/>
</dbReference>
<reference evidence="1 2" key="1">
    <citation type="submission" date="2019-05" db="EMBL/GenBank/DDBJ databases">
        <title>Another draft genome of Portunus trituberculatus and its Hox gene families provides insights of decapod evolution.</title>
        <authorList>
            <person name="Jeong J.-H."/>
            <person name="Song I."/>
            <person name="Kim S."/>
            <person name="Choi T."/>
            <person name="Kim D."/>
            <person name="Ryu S."/>
            <person name="Kim W."/>
        </authorList>
    </citation>
    <scope>NUCLEOTIDE SEQUENCE [LARGE SCALE GENOMIC DNA]</scope>
    <source>
        <tissue evidence="1">Muscle</tissue>
    </source>
</reference>
<evidence type="ECO:0000313" key="2">
    <source>
        <dbReference type="Proteomes" id="UP000324222"/>
    </source>
</evidence>
<dbReference type="AlphaFoldDB" id="A0A5B7ELS9"/>
<dbReference type="Proteomes" id="UP000324222">
    <property type="component" value="Unassembled WGS sequence"/>
</dbReference>
<organism evidence="1 2">
    <name type="scientific">Portunus trituberculatus</name>
    <name type="common">Swimming crab</name>
    <name type="synonym">Neptunus trituberculatus</name>
    <dbReference type="NCBI Taxonomy" id="210409"/>
    <lineage>
        <taxon>Eukaryota</taxon>
        <taxon>Metazoa</taxon>
        <taxon>Ecdysozoa</taxon>
        <taxon>Arthropoda</taxon>
        <taxon>Crustacea</taxon>
        <taxon>Multicrustacea</taxon>
        <taxon>Malacostraca</taxon>
        <taxon>Eumalacostraca</taxon>
        <taxon>Eucarida</taxon>
        <taxon>Decapoda</taxon>
        <taxon>Pleocyemata</taxon>
        <taxon>Brachyura</taxon>
        <taxon>Eubrachyura</taxon>
        <taxon>Portunoidea</taxon>
        <taxon>Portunidae</taxon>
        <taxon>Portuninae</taxon>
        <taxon>Portunus</taxon>
    </lineage>
</organism>